<dbReference type="Proteomes" id="UP000177027">
    <property type="component" value="Unassembled WGS sequence"/>
</dbReference>
<reference evidence="2 3" key="1">
    <citation type="journal article" date="2016" name="Nat. Commun.">
        <title>Thousands of microbial genomes shed light on interconnected biogeochemical processes in an aquifer system.</title>
        <authorList>
            <person name="Anantharaman K."/>
            <person name="Brown C.T."/>
            <person name="Hug L.A."/>
            <person name="Sharon I."/>
            <person name="Castelle C.J."/>
            <person name="Probst A.J."/>
            <person name="Thomas B.C."/>
            <person name="Singh A."/>
            <person name="Wilkins M.J."/>
            <person name="Karaoz U."/>
            <person name="Brodie E.L."/>
            <person name="Williams K.H."/>
            <person name="Hubbard S.S."/>
            <person name="Banfield J.F."/>
        </authorList>
    </citation>
    <scope>NUCLEOTIDE SEQUENCE [LARGE SCALE GENOMIC DNA]</scope>
</reference>
<proteinExistence type="predicted"/>
<evidence type="ECO:0000313" key="3">
    <source>
        <dbReference type="Proteomes" id="UP000177027"/>
    </source>
</evidence>
<feature type="transmembrane region" description="Helical" evidence="1">
    <location>
        <begin position="36"/>
        <end position="55"/>
    </location>
</feature>
<comment type="caution">
    <text evidence="2">The sequence shown here is derived from an EMBL/GenBank/DDBJ whole genome shotgun (WGS) entry which is preliminary data.</text>
</comment>
<accession>A0A1F7HCX7</accession>
<gene>
    <name evidence="2" type="ORF">A3D06_02180</name>
</gene>
<evidence type="ECO:0000313" key="2">
    <source>
        <dbReference type="EMBL" id="OGK29111.1"/>
    </source>
</evidence>
<evidence type="ECO:0000256" key="1">
    <source>
        <dbReference type="SAM" id="Phobius"/>
    </source>
</evidence>
<protein>
    <submittedName>
        <fullName evidence="2">Uncharacterized protein</fullName>
    </submittedName>
</protein>
<name>A0A1F7HCX7_9BACT</name>
<feature type="transmembrane region" description="Helical" evidence="1">
    <location>
        <begin position="12"/>
        <end position="30"/>
    </location>
</feature>
<organism evidence="2 3">
    <name type="scientific">Candidatus Roizmanbacteria bacterium RIFCSPHIGHO2_02_FULL_40_9</name>
    <dbReference type="NCBI Taxonomy" id="1802042"/>
    <lineage>
        <taxon>Bacteria</taxon>
        <taxon>Candidatus Roizmaniibacteriota</taxon>
    </lineage>
</organism>
<dbReference type="AlphaFoldDB" id="A0A1F7HCX7"/>
<sequence>MVHFLRTVKDVLINLSAGSFGVFFLLVYKLNDIKSSMVTMSIINGAILLLLSVIIDKKIYDRR</sequence>
<keyword evidence="1" id="KW-0812">Transmembrane</keyword>
<keyword evidence="1" id="KW-1133">Transmembrane helix</keyword>
<dbReference type="EMBL" id="MFZS01000018">
    <property type="protein sequence ID" value="OGK29111.1"/>
    <property type="molecule type" value="Genomic_DNA"/>
</dbReference>
<keyword evidence="1" id="KW-0472">Membrane</keyword>